<protein>
    <recommendedName>
        <fullName evidence="4">SCP domain-containing protein</fullName>
    </recommendedName>
</protein>
<sequence>MPNSNRWKFIEGVIAIIVKTILFSGMAMLSIAVLFAVYRYGYINGYLEGQKSMDEYLTQIFTLPDATSYEIQEGIPKPTITSLPTVKKVSQGVSWGGPELWEAVNKKRIEYGVNPLSSKDDLCTIASIRLNELLELGKLDGHEGFGNMTERRPDLKWIFEKYSTIAEFLAYGGITPAETVSLWDNTLGHKKLLNGGEFVWGCIYAQNTFAVAITAY</sequence>
<keyword evidence="1" id="KW-0812">Transmembrane</keyword>
<comment type="caution">
    <text evidence="2">The sequence shown here is derived from an EMBL/GenBank/DDBJ whole genome shotgun (WGS) entry which is preliminary data.</text>
</comment>
<keyword evidence="1" id="KW-0472">Membrane</keyword>
<dbReference type="AlphaFoldDB" id="A0A0G0I0Y3"/>
<dbReference type="EMBL" id="LBTW01000020">
    <property type="protein sequence ID" value="KKQ48998.1"/>
    <property type="molecule type" value="Genomic_DNA"/>
</dbReference>
<accession>A0A0G0I0Y3</accession>
<organism evidence="2 3">
    <name type="scientific">Candidatus Woesebacteria bacterium GW2011_GWD1_38_10</name>
    <dbReference type="NCBI Taxonomy" id="1618592"/>
    <lineage>
        <taxon>Bacteria</taxon>
        <taxon>Candidatus Woeseibacteriota</taxon>
    </lineage>
</organism>
<evidence type="ECO:0000256" key="1">
    <source>
        <dbReference type="SAM" id="Phobius"/>
    </source>
</evidence>
<evidence type="ECO:0000313" key="2">
    <source>
        <dbReference type="EMBL" id="KKQ48998.1"/>
    </source>
</evidence>
<dbReference type="Proteomes" id="UP000034366">
    <property type="component" value="Unassembled WGS sequence"/>
</dbReference>
<dbReference type="Gene3D" id="3.40.33.10">
    <property type="entry name" value="CAP"/>
    <property type="match status" value="1"/>
</dbReference>
<gene>
    <name evidence="2" type="ORF">US67_C0020G0012</name>
</gene>
<evidence type="ECO:0000313" key="3">
    <source>
        <dbReference type="Proteomes" id="UP000034366"/>
    </source>
</evidence>
<reference evidence="2 3" key="1">
    <citation type="journal article" date="2015" name="Nature">
        <title>rRNA introns, odd ribosomes, and small enigmatic genomes across a large radiation of phyla.</title>
        <authorList>
            <person name="Brown C.T."/>
            <person name="Hug L.A."/>
            <person name="Thomas B.C."/>
            <person name="Sharon I."/>
            <person name="Castelle C.J."/>
            <person name="Singh A."/>
            <person name="Wilkins M.J."/>
            <person name="Williams K.H."/>
            <person name="Banfield J.F."/>
        </authorList>
    </citation>
    <scope>NUCLEOTIDE SEQUENCE [LARGE SCALE GENOMIC DNA]</scope>
</reference>
<dbReference type="InterPro" id="IPR035940">
    <property type="entry name" value="CAP_sf"/>
</dbReference>
<keyword evidence="1" id="KW-1133">Transmembrane helix</keyword>
<name>A0A0G0I0Y3_9BACT</name>
<dbReference type="SUPFAM" id="SSF55797">
    <property type="entry name" value="PR-1-like"/>
    <property type="match status" value="1"/>
</dbReference>
<proteinExistence type="predicted"/>
<evidence type="ECO:0008006" key="4">
    <source>
        <dbReference type="Google" id="ProtNLM"/>
    </source>
</evidence>
<feature type="transmembrane region" description="Helical" evidence="1">
    <location>
        <begin position="12"/>
        <end position="38"/>
    </location>
</feature>